<proteinExistence type="predicted"/>
<keyword evidence="3" id="KW-1185">Reference proteome</keyword>
<gene>
    <name evidence="2" type="ORF">QE152_g6155</name>
</gene>
<reference evidence="2 3" key="1">
    <citation type="journal article" date="2024" name="BMC Genomics">
        <title>De novo assembly and annotation of Popillia japonica's genome with initial clues to its potential as an invasive pest.</title>
        <authorList>
            <person name="Cucini C."/>
            <person name="Boschi S."/>
            <person name="Funari R."/>
            <person name="Cardaioli E."/>
            <person name="Iannotti N."/>
            <person name="Marturano G."/>
            <person name="Paoli F."/>
            <person name="Bruttini M."/>
            <person name="Carapelli A."/>
            <person name="Frati F."/>
            <person name="Nardi F."/>
        </authorList>
    </citation>
    <scope>NUCLEOTIDE SEQUENCE [LARGE SCALE GENOMIC DNA]</scope>
    <source>
        <strain evidence="2">DMR45628</strain>
    </source>
</reference>
<protein>
    <submittedName>
        <fullName evidence="2">Uncharacterized protein</fullName>
    </submittedName>
</protein>
<evidence type="ECO:0000256" key="1">
    <source>
        <dbReference type="SAM" id="Coils"/>
    </source>
</evidence>
<feature type="coiled-coil region" evidence="1">
    <location>
        <begin position="29"/>
        <end position="79"/>
    </location>
</feature>
<accession>A0AAW1MLL7</accession>
<keyword evidence="1" id="KW-0175">Coiled coil</keyword>
<dbReference type="EMBL" id="JASPKY010000040">
    <property type="protein sequence ID" value="KAK9746349.1"/>
    <property type="molecule type" value="Genomic_DNA"/>
</dbReference>
<organism evidence="2 3">
    <name type="scientific">Popillia japonica</name>
    <name type="common">Japanese beetle</name>
    <dbReference type="NCBI Taxonomy" id="7064"/>
    <lineage>
        <taxon>Eukaryota</taxon>
        <taxon>Metazoa</taxon>
        <taxon>Ecdysozoa</taxon>
        <taxon>Arthropoda</taxon>
        <taxon>Hexapoda</taxon>
        <taxon>Insecta</taxon>
        <taxon>Pterygota</taxon>
        <taxon>Neoptera</taxon>
        <taxon>Endopterygota</taxon>
        <taxon>Coleoptera</taxon>
        <taxon>Polyphaga</taxon>
        <taxon>Scarabaeiformia</taxon>
        <taxon>Scarabaeidae</taxon>
        <taxon>Rutelinae</taxon>
        <taxon>Popillia</taxon>
    </lineage>
</organism>
<comment type="caution">
    <text evidence="2">The sequence shown here is derived from an EMBL/GenBank/DDBJ whole genome shotgun (WGS) entry which is preliminary data.</text>
</comment>
<name>A0AAW1MLL7_POPJA</name>
<dbReference type="Proteomes" id="UP001458880">
    <property type="component" value="Unassembled WGS sequence"/>
</dbReference>
<evidence type="ECO:0000313" key="2">
    <source>
        <dbReference type="EMBL" id="KAK9746349.1"/>
    </source>
</evidence>
<dbReference type="AlphaFoldDB" id="A0AAW1MLL7"/>
<evidence type="ECO:0000313" key="3">
    <source>
        <dbReference type="Proteomes" id="UP001458880"/>
    </source>
</evidence>
<sequence length="191" mass="22467">MSVMKPGASTSIKGKDCERQLEYRRKLRLEMLKNECYEARSKYEHQRKNYKKLLREKKRKYMENEIKEMKENYKNKEVAKLYKGWKMERSGFQPNANMYQNQSGELLGGEQLILEMWKNHFEDLLNTTLVQYDENEGAEKNMKYPEEVVDSEANPPIVLEIEEAIKNMKNNKSPGHGCEGGNVEVWRCTGG</sequence>